<gene>
    <name evidence="2" type="ORF">GS551_16815</name>
</gene>
<accession>A0AAE2W8C7</accession>
<proteinExistence type="predicted"/>
<dbReference type="AlphaFoldDB" id="A0AAE2W8C7"/>
<organism evidence="2 3">
    <name type="scientific">Rhodococcus hoagii</name>
    <name type="common">Corynebacterium equii</name>
    <dbReference type="NCBI Taxonomy" id="43767"/>
    <lineage>
        <taxon>Bacteria</taxon>
        <taxon>Bacillati</taxon>
        <taxon>Actinomycetota</taxon>
        <taxon>Actinomycetes</taxon>
        <taxon>Mycobacteriales</taxon>
        <taxon>Nocardiaceae</taxon>
        <taxon>Prescottella</taxon>
    </lineage>
</organism>
<name>A0AAE2W8C7_RHOHA</name>
<evidence type="ECO:0000256" key="1">
    <source>
        <dbReference type="SAM" id="MobiDB-lite"/>
    </source>
</evidence>
<feature type="region of interest" description="Disordered" evidence="1">
    <location>
        <begin position="1"/>
        <end position="32"/>
    </location>
</feature>
<evidence type="ECO:0000313" key="2">
    <source>
        <dbReference type="EMBL" id="MBM4715833.1"/>
    </source>
</evidence>
<dbReference type="RefSeq" id="WP_157419590.1">
    <property type="nucleotide sequence ID" value="NZ_LRQY01000037.1"/>
</dbReference>
<sequence length="538" mass="59615">MASPLIDAKSAWMDQARGTRSEAGQQGSWEDAGMESRRVSYRKFSQYVRKFNPDRLLEKIAQISAELERAQSERESTRWPDNSSVHQFSLALVARTAIIDGENRRKRRVDKPVTDSEIHYLCAQAIELDHPDVPKRGILDDRALTRMMARLIYHQGLFGYSNFENITRTFGVLVDHDPEVRGLPSPHQWENALGVSLPAYVAIMFHLAAAANAGSGWVTIDDIQVGVNAGAFAGADLDTVLKIIRRDLSADVHTHRALGKQQQLAGAEMWSFNPLMAKPLVSRGDRFLLPVHDYLIQKMTSLGLYFTGIAHFGDDFPRALGDSFEKYVGRHLALLEAAGAAVHPEVTYGKDTKKTVDYFVVFEEVVVLVEVKGMRANALAKAGIDAGLEQLVDKVQGARNQIDKTAKLIKDRIPELAFIPADREIRGLVVTMEPVHQIDTFLYRDMFKANTIESATAGAHDLERICPTLAAASNPGARLLAALTFADPTPPDLGRAVEGVEGVRNPVLDELWDGWSACLPAKPITPESYYRRKTSVVH</sequence>
<comment type="caution">
    <text evidence="2">The sequence shown here is derived from an EMBL/GenBank/DDBJ whole genome shotgun (WGS) entry which is preliminary data.</text>
</comment>
<dbReference type="Proteomes" id="UP000706122">
    <property type="component" value="Unassembled WGS sequence"/>
</dbReference>
<dbReference type="EMBL" id="WUYC01000004">
    <property type="protein sequence ID" value="MBM4715833.1"/>
    <property type="molecule type" value="Genomic_DNA"/>
</dbReference>
<protein>
    <submittedName>
        <fullName evidence="2">Uncharacterized protein</fullName>
    </submittedName>
</protein>
<evidence type="ECO:0000313" key="3">
    <source>
        <dbReference type="Proteomes" id="UP000706122"/>
    </source>
</evidence>
<reference evidence="2" key="1">
    <citation type="submission" date="2019-11" db="EMBL/GenBank/DDBJ databases">
        <title>Spread of Macrolides and rifampicin resistant Rhodococcus equi in clinical isolates in the USA.</title>
        <authorList>
            <person name="Alvarez-Narvaez S."/>
            <person name="Huber L."/>
            <person name="Cohen N.D."/>
            <person name="Slovis N."/>
            <person name="Greiter M."/>
            <person name="Giguere S."/>
            <person name="Hart K."/>
        </authorList>
    </citation>
    <scope>NUCLEOTIDE SEQUENCE</scope>
    <source>
        <strain evidence="2">Lh_5</strain>
    </source>
</reference>